<sequence length="106" mass="11987">MGCEINEESSGRIDDEAGHLVRRRSIATEAHGEENTGVEPPVRVPRNERWATETPEVNLQRTVKSILSTVYQRIDSRVFEEVFKAQSVAEAHNYDGKTSPSDFSRQ</sequence>
<keyword evidence="2" id="KW-1185">Reference proteome</keyword>
<dbReference type="OrthoDB" id="10476596at2759"/>
<evidence type="ECO:0000313" key="3">
    <source>
        <dbReference type="WBParaSite" id="HPLM_0001431701-mRNA-1"/>
    </source>
</evidence>
<dbReference type="AlphaFoldDB" id="A0A0N4WS28"/>
<evidence type="ECO:0000313" key="1">
    <source>
        <dbReference type="EMBL" id="VDO52397.1"/>
    </source>
</evidence>
<accession>A0A0N4WS28</accession>
<reference evidence="1 2" key="2">
    <citation type="submission" date="2018-11" db="EMBL/GenBank/DDBJ databases">
        <authorList>
            <consortium name="Pathogen Informatics"/>
        </authorList>
    </citation>
    <scope>NUCLEOTIDE SEQUENCE [LARGE SCALE GENOMIC DNA]</scope>
    <source>
        <strain evidence="1 2">MHpl1</strain>
    </source>
</reference>
<dbReference type="WBParaSite" id="HPLM_0001431701-mRNA-1">
    <property type="protein sequence ID" value="HPLM_0001431701-mRNA-1"/>
    <property type="gene ID" value="HPLM_0001431701"/>
</dbReference>
<protein>
    <submittedName>
        <fullName evidence="3">PDEase domain-containing protein</fullName>
    </submittedName>
</protein>
<dbReference type="Proteomes" id="UP000268014">
    <property type="component" value="Unassembled WGS sequence"/>
</dbReference>
<gene>
    <name evidence="1" type="ORF">HPLM_LOCUS14309</name>
</gene>
<evidence type="ECO:0000313" key="2">
    <source>
        <dbReference type="Proteomes" id="UP000268014"/>
    </source>
</evidence>
<reference evidence="3" key="1">
    <citation type="submission" date="2017-02" db="UniProtKB">
        <authorList>
            <consortium name="WormBaseParasite"/>
        </authorList>
    </citation>
    <scope>IDENTIFICATION</scope>
</reference>
<proteinExistence type="predicted"/>
<organism evidence="3">
    <name type="scientific">Haemonchus placei</name>
    <name type="common">Barber's pole worm</name>
    <dbReference type="NCBI Taxonomy" id="6290"/>
    <lineage>
        <taxon>Eukaryota</taxon>
        <taxon>Metazoa</taxon>
        <taxon>Ecdysozoa</taxon>
        <taxon>Nematoda</taxon>
        <taxon>Chromadorea</taxon>
        <taxon>Rhabditida</taxon>
        <taxon>Rhabditina</taxon>
        <taxon>Rhabditomorpha</taxon>
        <taxon>Strongyloidea</taxon>
        <taxon>Trichostrongylidae</taxon>
        <taxon>Haemonchus</taxon>
    </lineage>
</organism>
<dbReference type="EMBL" id="UZAF01018520">
    <property type="protein sequence ID" value="VDO52397.1"/>
    <property type="molecule type" value="Genomic_DNA"/>
</dbReference>
<name>A0A0N4WS28_HAEPC</name>